<dbReference type="InterPro" id="IPR037523">
    <property type="entry name" value="VOC_core"/>
</dbReference>
<feature type="domain" description="VOC" evidence="1">
    <location>
        <begin position="8"/>
        <end position="133"/>
    </location>
</feature>
<dbReference type="EMBL" id="JBHDLJ010000001">
    <property type="protein sequence ID" value="MFB0833067.1"/>
    <property type="molecule type" value="Genomic_DNA"/>
</dbReference>
<accession>A0ABV4UHY2</accession>
<dbReference type="Proteomes" id="UP001575652">
    <property type="component" value="Unassembled WGS sequence"/>
</dbReference>
<keyword evidence="3" id="KW-1185">Reference proteome</keyword>
<reference evidence="2 3" key="1">
    <citation type="submission" date="2024-09" db="EMBL/GenBank/DDBJ databases">
        <authorList>
            <person name="Salinas-Garcia M.A."/>
            <person name="Prieme A."/>
        </authorList>
    </citation>
    <scope>NUCLEOTIDE SEQUENCE [LARGE SCALE GENOMIC DNA]</scope>
    <source>
        <strain evidence="2 3">DSM 21081</strain>
    </source>
</reference>
<evidence type="ECO:0000313" key="2">
    <source>
        <dbReference type="EMBL" id="MFB0833067.1"/>
    </source>
</evidence>
<name>A0ABV4UHY2_9MICC</name>
<dbReference type="Pfam" id="PF13669">
    <property type="entry name" value="Glyoxalase_4"/>
    <property type="match status" value="1"/>
</dbReference>
<dbReference type="RefSeq" id="WP_373970236.1">
    <property type="nucleotide sequence ID" value="NZ_JBHDLJ010000001.1"/>
</dbReference>
<proteinExistence type="predicted"/>
<dbReference type="PANTHER" id="PTHR36113">
    <property type="entry name" value="LYASE, PUTATIVE-RELATED-RELATED"/>
    <property type="match status" value="1"/>
</dbReference>
<evidence type="ECO:0000313" key="3">
    <source>
        <dbReference type="Proteomes" id="UP001575652"/>
    </source>
</evidence>
<dbReference type="SUPFAM" id="SSF54593">
    <property type="entry name" value="Glyoxalase/Bleomycin resistance protein/Dihydroxybiphenyl dioxygenase"/>
    <property type="match status" value="1"/>
</dbReference>
<dbReference type="InterPro" id="IPR029068">
    <property type="entry name" value="Glyas_Bleomycin-R_OHBP_Dase"/>
</dbReference>
<dbReference type="PROSITE" id="PS51819">
    <property type="entry name" value="VOC"/>
    <property type="match status" value="1"/>
</dbReference>
<organism evidence="2 3">
    <name type="scientific">Arthrobacter halodurans</name>
    <dbReference type="NCBI Taxonomy" id="516699"/>
    <lineage>
        <taxon>Bacteria</taxon>
        <taxon>Bacillati</taxon>
        <taxon>Actinomycetota</taxon>
        <taxon>Actinomycetes</taxon>
        <taxon>Micrococcales</taxon>
        <taxon>Micrococcaceae</taxon>
        <taxon>Arthrobacter</taxon>
    </lineage>
</organism>
<gene>
    <name evidence="2" type="ORF">ACETWP_00550</name>
</gene>
<dbReference type="PANTHER" id="PTHR36113:SF6">
    <property type="entry name" value="FOSFOMYCIN RESISTANCE PROTEIN FOSX"/>
    <property type="match status" value="1"/>
</dbReference>
<dbReference type="Gene3D" id="3.10.180.10">
    <property type="entry name" value="2,3-Dihydroxybiphenyl 1,2-Dioxygenase, domain 1"/>
    <property type="match status" value="1"/>
</dbReference>
<sequence>MAPQGTGRLHHVELWVEDLEQSARTLGWMFEQLGYVPGDAWPTGRSWRGAGEYLVVEAGPDVEPGTHARKRPGLNHLAFHAGVREDVERLARAAQQQGWRLMFADRHPFAGGPEHFAAYLEDAAGFEIELVAGE</sequence>
<comment type="caution">
    <text evidence="2">The sequence shown here is derived from an EMBL/GenBank/DDBJ whole genome shotgun (WGS) entry which is preliminary data.</text>
</comment>
<dbReference type="InterPro" id="IPR051332">
    <property type="entry name" value="Fosfomycin_Res_Enzymes"/>
</dbReference>
<evidence type="ECO:0000259" key="1">
    <source>
        <dbReference type="PROSITE" id="PS51819"/>
    </source>
</evidence>
<protein>
    <submittedName>
        <fullName evidence="2">VOC family protein</fullName>
    </submittedName>
</protein>